<dbReference type="AlphaFoldDB" id="A0ABD1Y2N7"/>
<evidence type="ECO:0000313" key="3">
    <source>
        <dbReference type="Proteomes" id="UP001605036"/>
    </source>
</evidence>
<gene>
    <name evidence="2" type="ORF">R1flu_001200</name>
</gene>
<dbReference type="Proteomes" id="UP001605036">
    <property type="component" value="Unassembled WGS sequence"/>
</dbReference>
<evidence type="ECO:0000256" key="1">
    <source>
        <dbReference type="SAM" id="MobiDB-lite"/>
    </source>
</evidence>
<name>A0ABD1Y2N7_9MARC</name>
<organism evidence="2 3">
    <name type="scientific">Riccia fluitans</name>
    <dbReference type="NCBI Taxonomy" id="41844"/>
    <lineage>
        <taxon>Eukaryota</taxon>
        <taxon>Viridiplantae</taxon>
        <taxon>Streptophyta</taxon>
        <taxon>Embryophyta</taxon>
        <taxon>Marchantiophyta</taxon>
        <taxon>Marchantiopsida</taxon>
        <taxon>Marchantiidae</taxon>
        <taxon>Marchantiales</taxon>
        <taxon>Ricciaceae</taxon>
        <taxon>Riccia</taxon>
    </lineage>
</organism>
<feature type="region of interest" description="Disordered" evidence="1">
    <location>
        <begin position="78"/>
        <end position="107"/>
    </location>
</feature>
<evidence type="ECO:0000313" key="2">
    <source>
        <dbReference type="EMBL" id="KAL2620995.1"/>
    </source>
</evidence>
<sequence>MAVSVIQIHSASLAYTEHSRESAILFLFTSINFQIWRHWTEREATHAHLPYLETVSASIFGITRSRSCLFCLSVQRVHSTEESEEGVQDTQDEQASGDRRMKNHRFSSVLCRARNEHGLRR</sequence>
<reference evidence="2 3" key="1">
    <citation type="submission" date="2024-09" db="EMBL/GenBank/DDBJ databases">
        <title>Chromosome-scale assembly of Riccia fluitans.</title>
        <authorList>
            <person name="Paukszto L."/>
            <person name="Sawicki J."/>
            <person name="Karawczyk K."/>
            <person name="Piernik-Szablinska J."/>
            <person name="Szczecinska M."/>
            <person name="Mazdziarz M."/>
        </authorList>
    </citation>
    <scope>NUCLEOTIDE SEQUENCE [LARGE SCALE GENOMIC DNA]</scope>
    <source>
        <strain evidence="2">Rf_01</strain>
        <tissue evidence="2">Aerial parts of the thallus</tissue>
    </source>
</reference>
<protein>
    <submittedName>
        <fullName evidence="2">Uncharacterized protein</fullName>
    </submittedName>
</protein>
<keyword evidence="3" id="KW-1185">Reference proteome</keyword>
<comment type="caution">
    <text evidence="2">The sequence shown here is derived from an EMBL/GenBank/DDBJ whole genome shotgun (WGS) entry which is preliminary data.</text>
</comment>
<feature type="compositionally biased region" description="Acidic residues" evidence="1">
    <location>
        <begin position="82"/>
        <end position="92"/>
    </location>
</feature>
<proteinExistence type="predicted"/>
<accession>A0ABD1Y2N7</accession>
<dbReference type="EMBL" id="JBHFFA010000006">
    <property type="protein sequence ID" value="KAL2620995.1"/>
    <property type="molecule type" value="Genomic_DNA"/>
</dbReference>